<organism evidence="1 2">
    <name type="scientific">Dermacentor silvarum</name>
    <name type="common">Tick</name>
    <dbReference type="NCBI Taxonomy" id="543639"/>
    <lineage>
        <taxon>Eukaryota</taxon>
        <taxon>Metazoa</taxon>
        <taxon>Ecdysozoa</taxon>
        <taxon>Arthropoda</taxon>
        <taxon>Chelicerata</taxon>
        <taxon>Arachnida</taxon>
        <taxon>Acari</taxon>
        <taxon>Parasitiformes</taxon>
        <taxon>Ixodida</taxon>
        <taxon>Ixodoidea</taxon>
        <taxon>Ixodidae</taxon>
        <taxon>Rhipicephalinae</taxon>
        <taxon>Dermacentor</taxon>
    </lineage>
</organism>
<accession>A0ACB8CEG2</accession>
<name>A0ACB8CEG2_DERSI</name>
<gene>
    <name evidence="1" type="ORF">HPB49_009813</name>
</gene>
<evidence type="ECO:0000313" key="2">
    <source>
        <dbReference type="Proteomes" id="UP000821865"/>
    </source>
</evidence>
<proteinExistence type="predicted"/>
<reference evidence="1" key="1">
    <citation type="submission" date="2020-05" db="EMBL/GenBank/DDBJ databases">
        <title>Large-scale comparative analyses of tick genomes elucidate their genetic diversity and vector capacities.</title>
        <authorList>
            <person name="Jia N."/>
            <person name="Wang J."/>
            <person name="Shi W."/>
            <person name="Du L."/>
            <person name="Sun Y."/>
            <person name="Zhan W."/>
            <person name="Jiang J."/>
            <person name="Wang Q."/>
            <person name="Zhang B."/>
            <person name="Ji P."/>
            <person name="Sakyi L.B."/>
            <person name="Cui X."/>
            <person name="Yuan T."/>
            <person name="Jiang B."/>
            <person name="Yang W."/>
            <person name="Lam T.T.-Y."/>
            <person name="Chang Q."/>
            <person name="Ding S."/>
            <person name="Wang X."/>
            <person name="Zhu J."/>
            <person name="Ruan X."/>
            <person name="Zhao L."/>
            <person name="Wei J."/>
            <person name="Que T."/>
            <person name="Du C."/>
            <person name="Cheng J."/>
            <person name="Dai P."/>
            <person name="Han X."/>
            <person name="Huang E."/>
            <person name="Gao Y."/>
            <person name="Liu J."/>
            <person name="Shao H."/>
            <person name="Ye R."/>
            <person name="Li L."/>
            <person name="Wei W."/>
            <person name="Wang X."/>
            <person name="Wang C."/>
            <person name="Yang T."/>
            <person name="Huo Q."/>
            <person name="Li W."/>
            <person name="Guo W."/>
            <person name="Chen H."/>
            <person name="Zhou L."/>
            <person name="Ni X."/>
            <person name="Tian J."/>
            <person name="Zhou Y."/>
            <person name="Sheng Y."/>
            <person name="Liu T."/>
            <person name="Pan Y."/>
            <person name="Xia L."/>
            <person name="Li J."/>
            <person name="Zhao F."/>
            <person name="Cao W."/>
        </authorList>
    </citation>
    <scope>NUCLEOTIDE SEQUENCE</scope>
    <source>
        <strain evidence="1">Dsil-2018</strain>
    </source>
</reference>
<sequence length="216" mass="24871">MPTNAELARELQQLRTEIEQLRESVSVMNTFYEEMKRKNELVTGENKSLQKSNDQLTAKIADMEQRSRINNIEIKGVPAKKGEDCTAILRKMGDVIGCPVHQADIDAVHRVPAKKDSNIIARFCSRNKKDEFLRKARKGRLTTQSLGFPQSESANVYVNDHLTPENKRLFAQALSLKREKHWKFLWVDNGRIKARKSEDSRVHVITNMQDLSVIRE</sequence>
<comment type="caution">
    <text evidence="1">The sequence shown here is derived from an EMBL/GenBank/DDBJ whole genome shotgun (WGS) entry which is preliminary data.</text>
</comment>
<evidence type="ECO:0000313" key="1">
    <source>
        <dbReference type="EMBL" id="KAH7941077.1"/>
    </source>
</evidence>
<dbReference type="EMBL" id="CM023476">
    <property type="protein sequence ID" value="KAH7941077.1"/>
    <property type="molecule type" value="Genomic_DNA"/>
</dbReference>
<dbReference type="Proteomes" id="UP000821865">
    <property type="component" value="Chromosome 7"/>
</dbReference>
<protein>
    <submittedName>
        <fullName evidence="1">Uncharacterized protein</fullName>
    </submittedName>
</protein>
<keyword evidence="2" id="KW-1185">Reference proteome</keyword>